<gene>
    <name evidence="2" type="ORF">LWI29_028868</name>
</gene>
<evidence type="ECO:0000313" key="2">
    <source>
        <dbReference type="EMBL" id="KAK0577166.1"/>
    </source>
</evidence>
<dbReference type="Proteomes" id="UP001168877">
    <property type="component" value="Unassembled WGS sequence"/>
</dbReference>
<name>A0AA39VEG9_ACESA</name>
<feature type="region of interest" description="Disordered" evidence="1">
    <location>
        <begin position="113"/>
        <end position="133"/>
    </location>
</feature>
<protein>
    <submittedName>
        <fullName evidence="2">Uncharacterized protein</fullName>
    </submittedName>
</protein>
<reference evidence="2" key="2">
    <citation type="submission" date="2023-06" db="EMBL/GenBank/DDBJ databases">
        <authorList>
            <person name="Swenson N.G."/>
            <person name="Wegrzyn J.L."/>
            <person name="Mcevoy S.L."/>
        </authorList>
    </citation>
    <scope>NUCLEOTIDE SEQUENCE</scope>
    <source>
        <strain evidence="2">NS2018</strain>
        <tissue evidence="2">Leaf</tissue>
    </source>
</reference>
<keyword evidence="3" id="KW-1185">Reference proteome</keyword>
<comment type="caution">
    <text evidence="2">The sequence shown here is derived from an EMBL/GenBank/DDBJ whole genome shotgun (WGS) entry which is preliminary data.</text>
</comment>
<dbReference type="EMBL" id="JAUESC010000386">
    <property type="protein sequence ID" value="KAK0577166.1"/>
    <property type="molecule type" value="Genomic_DNA"/>
</dbReference>
<dbReference type="PANTHER" id="PTHR34222:SF79">
    <property type="entry name" value="RETROVIRUS-RELATED POL POLYPROTEIN FROM TRANSPOSON TNT 1-94"/>
    <property type="match status" value="1"/>
</dbReference>
<accession>A0AA39VEG9</accession>
<evidence type="ECO:0000256" key="1">
    <source>
        <dbReference type="SAM" id="MobiDB-lite"/>
    </source>
</evidence>
<evidence type="ECO:0000313" key="3">
    <source>
        <dbReference type="Proteomes" id="UP001168877"/>
    </source>
</evidence>
<sequence length="221" mass="24930">MECANDIVKYTIKVNSQCVYSFLVGLDPQLYEVRGRVLATKPLPNIQAVYAMVCAEANRQDAMLGGKIEEGAVMASQKMPTSKKDRKCTHCNGIGHTVDAYFRLHGYPEWHPKGKKASQMSSNNKEEDINPQGNLATTPGFIAKLGMYFTGNSDWIIDSGATDHMTCDRYREFKFTVPSFMGESFEIGRFTRDLFSLKDLWDCVMHETLGLQFTVGDKYHQ</sequence>
<reference evidence="2" key="1">
    <citation type="journal article" date="2022" name="Plant J.">
        <title>Strategies of tolerance reflected in two North American maple genomes.</title>
        <authorList>
            <person name="McEvoy S.L."/>
            <person name="Sezen U.U."/>
            <person name="Trouern-Trend A."/>
            <person name="McMahon S.M."/>
            <person name="Schaberg P.G."/>
            <person name="Yang J."/>
            <person name="Wegrzyn J.L."/>
            <person name="Swenson N.G."/>
        </authorList>
    </citation>
    <scope>NUCLEOTIDE SEQUENCE</scope>
    <source>
        <strain evidence="2">NS2018</strain>
    </source>
</reference>
<dbReference type="AlphaFoldDB" id="A0AA39VEG9"/>
<organism evidence="2 3">
    <name type="scientific">Acer saccharum</name>
    <name type="common">Sugar maple</name>
    <dbReference type="NCBI Taxonomy" id="4024"/>
    <lineage>
        <taxon>Eukaryota</taxon>
        <taxon>Viridiplantae</taxon>
        <taxon>Streptophyta</taxon>
        <taxon>Embryophyta</taxon>
        <taxon>Tracheophyta</taxon>
        <taxon>Spermatophyta</taxon>
        <taxon>Magnoliopsida</taxon>
        <taxon>eudicotyledons</taxon>
        <taxon>Gunneridae</taxon>
        <taxon>Pentapetalae</taxon>
        <taxon>rosids</taxon>
        <taxon>malvids</taxon>
        <taxon>Sapindales</taxon>
        <taxon>Sapindaceae</taxon>
        <taxon>Hippocastanoideae</taxon>
        <taxon>Acereae</taxon>
        <taxon>Acer</taxon>
    </lineage>
</organism>
<proteinExistence type="predicted"/>
<dbReference type="PANTHER" id="PTHR34222">
    <property type="entry name" value="GAG_PRE-INTEGRS DOMAIN-CONTAINING PROTEIN"/>
    <property type="match status" value="1"/>
</dbReference>